<sequence length="59" mass="6699">MRAFLRHQCFCKTDCRIDIAWMLLQIIPQSPLLSILTDGAQNALARSRIDLVGAEQLWG</sequence>
<proteinExistence type="predicted"/>
<gene>
    <name evidence="1" type="ORF">SJ05684_a40550</name>
</gene>
<protein>
    <submittedName>
        <fullName evidence="1">Uncharacterized protein</fullName>
    </submittedName>
</protein>
<geneLocation type="plasmid" evidence="2">
    <name>psj05684a</name>
</geneLocation>
<keyword evidence="1" id="KW-0614">Plasmid</keyword>
<dbReference type="Proteomes" id="UP000217211">
    <property type="component" value="Plasmid pSJ05684a"/>
</dbReference>
<name>A0A249PN65_9HYPH</name>
<accession>A0A249PN65</accession>
<dbReference type="EMBL" id="CP023069">
    <property type="protein sequence ID" value="ASY67368.1"/>
    <property type="molecule type" value="Genomic_DNA"/>
</dbReference>
<evidence type="ECO:0000313" key="1">
    <source>
        <dbReference type="EMBL" id="ASY67368.1"/>
    </source>
</evidence>
<dbReference type="KEGG" id="esj:SJ05684_a40550"/>
<keyword evidence="2" id="KW-1185">Reference proteome</keyword>
<reference evidence="1 2" key="1">
    <citation type="submission" date="2017-08" db="EMBL/GenBank/DDBJ databases">
        <title>Multipartite genome sequences of Sinorhizobium species nodulating soybeans.</title>
        <authorList>
            <person name="Tian C.F."/>
        </authorList>
    </citation>
    <scope>NUCLEOTIDE SEQUENCE [LARGE SCALE GENOMIC DNA]</scope>
    <source>
        <strain evidence="1 2">CCBAU 05684</strain>
        <plasmid evidence="2">psj05684a</plasmid>
    </source>
</reference>
<organism evidence="1 2">
    <name type="scientific">Sinorhizobium sojae CCBAU 05684</name>
    <dbReference type="NCBI Taxonomy" id="716928"/>
    <lineage>
        <taxon>Bacteria</taxon>
        <taxon>Pseudomonadati</taxon>
        <taxon>Pseudomonadota</taxon>
        <taxon>Alphaproteobacteria</taxon>
        <taxon>Hyphomicrobiales</taxon>
        <taxon>Rhizobiaceae</taxon>
        <taxon>Sinorhizobium/Ensifer group</taxon>
        <taxon>Sinorhizobium</taxon>
    </lineage>
</organism>
<dbReference type="AlphaFoldDB" id="A0A249PN65"/>
<evidence type="ECO:0000313" key="2">
    <source>
        <dbReference type="Proteomes" id="UP000217211"/>
    </source>
</evidence>